<sequence>MVLEMIVGEALQLGDLKLARVLAGEGGLYRKIKAAEVMEVPDINEWLTEGILIISTFYSVKDNPEAQISMFRKLIEVNGAGLVVKIGRYVHTLPETMLRLADEHNMPIIAIPVEVSFVGLLTILFETKFKEAQSVEAQLLEAVYKLGEARGLHHFLEGLGELTGENVLLESEEKQLIAYANNRVTAERQSFIFFSQPAKQTRFDKRQVRLVFKKAEAGLRCSVVIGVPHEKEHVWTSVLKKAATFLEEQIRFLLRKRLYQVNKRADEEKAWMTELIDKNAVPDHSSIRMLIDKTSYFGFLAMRRVAGAPVEKEPISALFLHQLYKKLDRYFPNAALFCKDGNVCILYTFTRDQGRAETISSIGRMLKELEEEMDVSFQIGVSLAYDAIALAKQAYLEARTALEESGETQKICLYEQMGFERIMTKLKNDDDVQAFAENTLKPLESADRYAGEALLHTLEVFLRENGNHSKTAEKLFVHRRTLKYRLEKIEERLMVDLNDSEVRFLLYFVLKMRK</sequence>
<dbReference type="InterPro" id="IPR042070">
    <property type="entry name" value="PucR_C-HTH_sf"/>
</dbReference>
<dbReference type="Pfam" id="PF07905">
    <property type="entry name" value="PucR"/>
    <property type="match status" value="1"/>
</dbReference>
<feature type="domain" description="CdaR GGDEF-like" evidence="4">
    <location>
        <begin position="316"/>
        <end position="403"/>
    </location>
</feature>
<comment type="caution">
    <text evidence="5">The sequence shown here is derived from an EMBL/GenBank/DDBJ whole genome shotgun (WGS) entry which is preliminary data.</text>
</comment>
<feature type="domain" description="Purine catabolism PurC-like" evidence="2">
    <location>
        <begin position="10"/>
        <end position="122"/>
    </location>
</feature>
<evidence type="ECO:0000313" key="6">
    <source>
        <dbReference type="Proteomes" id="UP000216207"/>
    </source>
</evidence>
<evidence type="ECO:0000259" key="3">
    <source>
        <dbReference type="Pfam" id="PF13556"/>
    </source>
</evidence>
<dbReference type="AlphaFoldDB" id="A0A268NYA6"/>
<dbReference type="Pfam" id="PF13556">
    <property type="entry name" value="HTH_30"/>
    <property type="match status" value="1"/>
</dbReference>
<evidence type="ECO:0000259" key="4">
    <source>
        <dbReference type="Pfam" id="PF17853"/>
    </source>
</evidence>
<dbReference type="InterPro" id="IPR051448">
    <property type="entry name" value="CdaR-like_regulators"/>
</dbReference>
<comment type="similarity">
    <text evidence="1">Belongs to the CdaR family.</text>
</comment>
<dbReference type="PANTHER" id="PTHR33744:SF15">
    <property type="entry name" value="CARBOHYDRATE DIACID REGULATOR"/>
    <property type="match status" value="1"/>
</dbReference>
<dbReference type="InterPro" id="IPR025736">
    <property type="entry name" value="PucR_C-HTH_dom"/>
</dbReference>
<gene>
    <name evidence="5" type="ORF">CHH72_12690</name>
</gene>
<feature type="domain" description="PucR C-terminal helix-turn-helix" evidence="3">
    <location>
        <begin position="454"/>
        <end position="511"/>
    </location>
</feature>
<accession>A0A268NYA6</accession>
<dbReference type="InterPro" id="IPR009057">
    <property type="entry name" value="Homeodomain-like_sf"/>
</dbReference>
<name>A0A268NYA6_SHOCL</name>
<proteinExistence type="inferred from homology"/>
<dbReference type="InterPro" id="IPR012914">
    <property type="entry name" value="PucR_dom"/>
</dbReference>
<dbReference type="Gene3D" id="1.10.10.2840">
    <property type="entry name" value="PucR C-terminal helix-turn-helix domain"/>
    <property type="match status" value="1"/>
</dbReference>
<evidence type="ECO:0000256" key="1">
    <source>
        <dbReference type="ARBA" id="ARBA00006754"/>
    </source>
</evidence>
<dbReference type="Pfam" id="PF17853">
    <property type="entry name" value="GGDEF_2"/>
    <property type="match status" value="1"/>
</dbReference>
<dbReference type="Proteomes" id="UP000216207">
    <property type="component" value="Unassembled WGS sequence"/>
</dbReference>
<dbReference type="InterPro" id="IPR041522">
    <property type="entry name" value="CdaR_GGDEF"/>
</dbReference>
<evidence type="ECO:0000259" key="2">
    <source>
        <dbReference type="Pfam" id="PF07905"/>
    </source>
</evidence>
<dbReference type="EMBL" id="NPCC01000015">
    <property type="protein sequence ID" value="PAE88492.1"/>
    <property type="molecule type" value="Genomic_DNA"/>
</dbReference>
<reference evidence="5 6" key="1">
    <citation type="submission" date="2017-07" db="EMBL/GenBank/DDBJ databases">
        <title>Isolation and whole genome analysis of endospore-forming bacteria from heroin.</title>
        <authorList>
            <person name="Kalinowski J."/>
            <person name="Ahrens B."/>
            <person name="Al-Dilaimi A."/>
            <person name="Winkler A."/>
            <person name="Wibberg D."/>
            <person name="Schleenbecker U."/>
            <person name="Ruckert C."/>
            <person name="Wolfel R."/>
            <person name="Grass G."/>
        </authorList>
    </citation>
    <scope>NUCLEOTIDE SEQUENCE [LARGE SCALE GENOMIC DNA]</scope>
    <source>
        <strain evidence="5 6">7539</strain>
    </source>
</reference>
<dbReference type="SUPFAM" id="SSF46689">
    <property type="entry name" value="Homeodomain-like"/>
    <property type="match status" value="1"/>
</dbReference>
<protein>
    <submittedName>
        <fullName evidence="5">PucR family transcriptional regulator</fullName>
    </submittedName>
</protein>
<evidence type="ECO:0000313" key="5">
    <source>
        <dbReference type="EMBL" id="PAE88492.1"/>
    </source>
</evidence>
<organism evidence="5 6">
    <name type="scientific">Shouchella clausii</name>
    <name type="common">Alkalihalobacillus clausii</name>
    <dbReference type="NCBI Taxonomy" id="79880"/>
    <lineage>
        <taxon>Bacteria</taxon>
        <taxon>Bacillati</taxon>
        <taxon>Bacillota</taxon>
        <taxon>Bacilli</taxon>
        <taxon>Bacillales</taxon>
        <taxon>Bacillaceae</taxon>
        <taxon>Shouchella</taxon>
    </lineage>
</organism>
<dbReference type="PANTHER" id="PTHR33744">
    <property type="entry name" value="CARBOHYDRATE DIACID REGULATOR"/>
    <property type="match status" value="1"/>
</dbReference>